<organism evidence="1 2">
    <name type="scientific">Pyrenophora tritici-repentis (strain Pt-1C-BFP)</name>
    <name type="common">Wheat tan spot fungus</name>
    <name type="synonym">Drechslera tritici-repentis</name>
    <dbReference type="NCBI Taxonomy" id="426418"/>
    <lineage>
        <taxon>Eukaryota</taxon>
        <taxon>Fungi</taxon>
        <taxon>Dikarya</taxon>
        <taxon>Ascomycota</taxon>
        <taxon>Pezizomycotina</taxon>
        <taxon>Dothideomycetes</taxon>
        <taxon>Pleosporomycetidae</taxon>
        <taxon>Pleosporales</taxon>
        <taxon>Pleosporineae</taxon>
        <taxon>Pleosporaceae</taxon>
        <taxon>Pyrenophora</taxon>
    </lineage>
</organism>
<dbReference type="InParanoid" id="B2WL54"/>
<dbReference type="Proteomes" id="UP000001471">
    <property type="component" value="Unassembled WGS sequence"/>
</dbReference>
<evidence type="ECO:0000313" key="2">
    <source>
        <dbReference type="Proteomes" id="UP000001471"/>
    </source>
</evidence>
<reference evidence="2" key="1">
    <citation type="journal article" date="2013" name="G3 (Bethesda)">
        <title>Comparative genomics of a plant-pathogenic fungus, Pyrenophora tritici-repentis, reveals transduplication and the impact of repeat elements on pathogenicity and population divergence.</title>
        <authorList>
            <person name="Manning V.A."/>
            <person name="Pandelova I."/>
            <person name="Dhillon B."/>
            <person name="Wilhelm L.J."/>
            <person name="Goodwin S.B."/>
            <person name="Berlin A.M."/>
            <person name="Figueroa M."/>
            <person name="Freitag M."/>
            <person name="Hane J.K."/>
            <person name="Henrissat B."/>
            <person name="Holman W.H."/>
            <person name="Kodira C.D."/>
            <person name="Martin J."/>
            <person name="Oliver R.P."/>
            <person name="Robbertse B."/>
            <person name="Schackwitz W."/>
            <person name="Schwartz D.C."/>
            <person name="Spatafora J.W."/>
            <person name="Turgeon B.G."/>
            <person name="Yandava C."/>
            <person name="Young S."/>
            <person name="Zhou S."/>
            <person name="Zeng Q."/>
            <person name="Grigoriev I.V."/>
            <person name="Ma L.-J."/>
            <person name="Ciuffetti L.M."/>
        </authorList>
    </citation>
    <scope>NUCLEOTIDE SEQUENCE [LARGE SCALE GENOMIC DNA]</scope>
    <source>
        <strain evidence="2">Pt-1C-BFP</strain>
    </source>
</reference>
<dbReference type="EMBL" id="DS231628">
    <property type="protein sequence ID" value="EDU43764.1"/>
    <property type="molecule type" value="Genomic_DNA"/>
</dbReference>
<dbReference type="HOGENOM" id="CLU_1050279_0_0_1"/>
<evidence type="ECO:0000313" key="1">
    <source>
        <dbReference type="EMBL" id="EDU43764.1"/>
    </source>
</evidence>
<proteinExistence type="predicted"/>
<dbReference type="AlphaFoldDB" id="B2WL54"/>
<name>B2WL54_PYRTR</name>
<gene>
    <name evidence="1" type="ORF">PTRG_10714</name>
</gene>
<sequence length="265" mass="28391">MSAHSMESQSHAALLGSVLSTLYAPGPASQPKLSQPNDFERLQRRANSIITRQLSLQNTCTQRLPRLPPQFLRPPLASAAVLAAPSRENEVANQIVDRAVGSVSTDSHHGTPVLNVPNKIVDRKATRFLDAPLGSLFSSGSFKCPSGATIFNWLSATVDVKKVGSQTIVTWSPIPGAGTITGTAIAGNNEVVVNQSITTKEVFKHYTEGDCIYRPSSTFVAHVDLQKSTLLLAEGSEQVLTEQCKTNGVFSPATACEKLYSTWTG</sequence>
<accession>B2WL54</accession>
<protein>
    <submittedName>
        <fullName evidence="1">Uncharacterized protein</fullName>
    </submittedName>
</protein>